<dbReference type="EMBL" id="GDRN01059770">
    <property type="protein sequence ID" value="JAI65473.1"/>
    <property type="molecule type" value="Transcribed_RNA"/>
</dbReference>
<dbReference type="AlphaFoldDB" id="A0A0P4WDU0"/>
<keyword evidence="1" id="KW-0325">Glycoprotein</keyword>
<dbReference type="InterPro" id="IPR002018">
    <property type="entry name" value="CarbesteraseB"/>
</dbReference>
<reference evidence="3" key="1">
    <citation type="submission" date="2015-09" db="EMBL/GenBank/DDBJ databases">
        <title>Scylla olivacea transcriptome.</title>
        <authorList>
            <person name="Ikhwanuddin M."/>
        </authorList>
    </citation>
    <scope>NUCLEOTIDE SEQUENCE</scope>
</reference>
<name>A0A0P4WDU0_SCYOL</name>
<dbReference type="Gene3D" id="3.40.50.1820">
    <property type="entry name" value="alpha/beta hydrolase"/>
    <property type="match status" value="1"/>
</dbReference>
<feature type="domain" description="Carboxylesterase type B" evidence="2">
    <location>
        <begin position="42"/>
        <end position="105"/>
    </location>
</feature>
<dbReference type="SUPFAM" id="SSF53474">
    <property type="entry name" value="alpha/beta-Hydrolases"/>
    <property type="match status" value="1"/>
</dbReference>
<sequence length="121" mass="13201">MPTCSLQAQQVSHNQVYHCSFNSIKLHHTSEHDSSLNTNNTLLTGLFQRAILQSGTALFSAHFGLARKGAIAIGKALNCKGEDSHQLLACFKATPVEDLVEAQSILSVRIFIAELKPRLNS</sequence>
<evidence type="ECO:0000256" key="1">
    <source>
        <dbReference type="ARBA" id="ARBA00023180"/>
    </source>
</evidence>
<accession>A0A0P4WDU0</accession>
<evidence type="ECO:0000259" key="2">
    <source>
        <dbReference type="Pfam" id="PF00135"/>
    </source>
</evidence>
<evidence type="ECO:0000313" key="3">
    <source>
        <dbReference type="EMBL" id="JAI65473.1"/>
    </source>
</evidence>
<proteinExistence type="predicted"/>
<dbReference type="InterPro" id="IPR029058">
    <property type="entry name" value="AB_hydrolase_fold"/>
</dbReference>
<dbReference type="Pfam" id="PF00135">
    <property type="entry name" value="COesterase"/>
    <property type="match status" value="1"/>
</dbReference>
<protein>
    <recommendedName>
        <fullName evidence="2">Carboxylesterase type B domain-containing protein</fullName>
    </recommendedName>
</protein>
<organism evidence="3">
    <name type="scientific">Scylla olivacea</name>
    <name type="common">Orange mud crab</name>
    <name type="synonym">Cancer olivacea</name>
    <dbReference type="NCBI Taxonomy" id="85551"/>
    <lineage>
        <taxon>Eukaryota</taxon>
        <taxon>Metazoa</taxon>
        <taxon>Ecdysozoa</taxon>
        <taxon>Arthropoda</taxon>
        <taxon>Crustacea</taxon>
        <taxon>Multicrustacea</taxon>
        <taxon>Malacostraca</taxon>
        <taxon>Eumalacostraca</taxon>
        <taxon>Eucarida</taxon>
        <taxon>Decapoda</taxon>
        <taxon>Pleocyemata</taxon>
        <taxon>Brachyura</taxon>
        <taxon>Eubrachyura</taxon>
        <taxon>Portunoidea</taxon>
        <taxon>Portunidae</taxon>
        <taxon>Portuninae</taxon>
        <taxon>Scylla</taxon>
    </lineage>
</organism>